<evidence type="ECO:0000313" key="5">
    <source>
        <dbReference type="EMBL" id="PTF62287.1"/>
    </source>
</evidence>
<dbReference type="RefSeq" id="WP_107523728.1">
    <property type="nucleotide sequence ID" value="NZ_JBOBEI010000001.1"/>
</dbReference>
<comment type="subcellular location">
    <subcellularLocation>
        <location evidence="1">Membrane</location>
    </subcellularLocation>
</comment>
<dbReference type="PANTHER" id="PTHR46825:SF11">
    <property type="entry name" value="PENICILLIN-BINDING PROTEIN 4"/>
    <property type="match status" value="1"/>
</dbReference>
<dbReference type="SUPFAM" id="SSF56601">
    <property type="entry name" value="beta-lactamase/transpeptidase-like"/>
    <property type="match status" value="1"/>
</dbReference>
<sequence length="392" mass="46572">MKANKFKIFIVLIIFIFLILGFTGYRHYKQMKDYINPSKILTKENEKQSSKKQKRLKTVVDHKHPQINKIDEYLEQTHFNGTIALFERGKLKLNKGYGYQDFEKNEENNANTMFLIGSAQKFMTGIMLKQLEIEDEIHMMTPVKHYLEWFDSNYPLSIKQLMLHQSGLYKYKANPKFKDLNDATHAIQQRGINPLEYNKYQYNDANYLILSKVIEEVTHKSYTQNLNDRLIKPYNLEYTARYNNVNFKKYMAVGYKNDKLTGKRIRQKPNILNQYDGAGNIYMSPYDMGKVVLNLQDNRIFDATTTMPFIHESLTTQYPKPYRYGFYSFADKNRINGIFFGNIFTVYFNDNYVIVLATNYDNSKINNEYKMKHIYFKLLHQGGHYNKVKQLY</sequence>
<evidence type="ECO:0000256" key="3">
    <source>
        <dbReference type="SAM" id="Phobius"/>
    </source>
</evidence>
<keyword evidence="2 3" id="KW-0472">Membrane</keyword>
<reference evidence="5 6" key="1">
    <citation type="journal article" date="2016" name="Front. Microbiol.">
        <title>Comprehensive Phylogenetic Analysis of Bovine Non-aureus Staphylococci Species Based on Whole-Genome Sequencing.</title>
        <authorList>
            <person name="Naushad S."/>
            <person name="Barkema H.W."/>
            <person name="Luby C."/>
            <person name="Condas L.A."/>
            <person name="Nobrega D.B."/>
            <person name="Carson D.A."/>
            <person name="De Buck J."/>
        </authorList>
    </citation>
    <scope>NUCLEOTIDE SEQUENCE [LARGE SCALE GENOMIC DNA]</scope>
    <source>
        <strain evidence="5 6">SNUC 3829</strain>
    </source>
</reference>
<evidence type="ECO:0000256" key="1">
    <source>
        <dbReference type="ARBA" id="ARBA00004370"/>
    </source>
</evidence>
<feature type="transmembrane region" description="Helical" evidence="3">
    <location>
        <begin position="6"/>
        <end position="25"/>
    </location>
</feature>
<dbReference type="AlphaFoldDB" id="A0A2T4LPM3"/>
<keyword evidence="3" id="KW-0812">Transmembrane</keyword>
<feature type="domain" description="Beta-lactamase-related" evidence="4">
    <location>
        <begin position="69"/>
        <end position="363"/>
    </location>
</feature>
<dbReference type="EMBL" id="PYZR01000201">
    <property type="protein sequence ID" value="PTF62287.1"/>
    <property type="molecule type" value="Genomic_DNA"/>
</dbReference>
<protein>
    <submittedName>
        <fullName evidence="5">Methicillin resistance protein FmtA</fullName>
    </submittedName>
</protein>
<organism evidence="5 6">
    <name type="scientific">Staphylococcus cohnii</name>
    <dbReference type="NCBI Taxonomy" id="29382"/>
    <lineage>
        <taxon>Bacteria</taxon>
        <taxon>Bacillati</taxon>
        <taxon>Bacillota</taxon>
        <taxon>Bacilli</taxon>
        <taxon>Bacillales</taxon>
        <taxon>Staphylococcaceae</taxon>
        <taxon>Staphylococcus</taxon>
        <taxon>Staphylococcus cohnii species complex</taxon>
    </lineage>
</organism>
<evidence type="ECO:0000256" key="2">
    <source>
        <dbReference type="ARBA" id="ARBA00023136"/>
    </source>
</evidence>
<dbReference type="Pfam" id="PF00144">
    <property type="entry name" value="Beta-lactamase"/>
    <property type="match status" value="1"/>
</dbReference>
<evidence type="ECO:0000259" key="4">
    <source>
        <dbReference type="Pfam" id="PF00144"/>
    </source>
</evidence>
<dbReference type="Gene3D" id="3.40.710.10">
    <property type="entry name" value="DD-peptidase/beta-lactamase superfamily"/>
    <property type="match status" value="1"/>
</dbReference>
<proteinExistence type="predicted"/>
<accession>A0A2T4LPM3</accession>
<gene>
    <name evidence="5" type="ORF">BUY34_11995</name>
</gene>
<dbReference type="PANTHER" id="PTHR46825">
    <property type="entry name" value="D-ALANYL-D-ALANINE-CARBOXYPEPTIDASE/ENDOPEPTIDASE AMPH"/>
    <property type="match status" value="1"/>
</dbReference>
<dbReference type="InterPro" id="IPR050491">
    <property type="entry name" value="AmpC-like"/>
</dbReference>
<evidence type="ECO:0000313" key="6">
    <source>
        <dbReference type="Proteomes" id="UP000241208"/>
    </source>
</evidence>
<dbReference type="STRING" id="29382.BZ166_00595"/>
<dbReference type="InterPro" id="IPR012338">
    <property type="entry name" value="Beta-lactam/transpept-like"/>
</dbReference>
<name>A0A2T4LPM3_9STAP</name>
<dbReference type="Proteomes" id="UP000241208">
    <property type="component" value="Unassembled WGS sequence"/>
</dbReference>
<keyword evidence="3" id="KW-1133">Transmembrane helix</keyword>
<dbReference type="InterPro" id="IPR001466">
    <property type="entry name" value="Beta-lactam-related"/>
</dbReference>
<comment type="caution">
    <text evidence="5">The sequence shown here is derived from an EMBL/GenBank/DDBJ whole genome shotgun (WGS) entry which is preliminary data.</text>
</comment>
<dbReference type="GO" id="GO:0016020">
    <property type="term" value="C:membrane"/>
    <property type="evidence" value="ECO:0007669"/>
    <property type="project" value="UniProtKB-SubCell"/>
</dbReference>